<keyword evidence="5" id="KW-1185">Reference proteome</keyword>
<name>A0ABQ3YRT8_9ACTN</name>
<dbReference type="Pfam" id="PF00011">
    <property type="entry name" value="HSP20"/>
    <property type="match status" value="1"/>
</dbReference>
<dbReference type="InterPro" id="IPR031107">
    <property type="entry name" value="Small_HSP"/>
</dbReference>
<dbReference type="EMBL" id="BOML01000013">
    <property type="protein sequence ID" value="GIE00261.1"/>
    <property type="molecule type" value="Genomic_DNA"/>
</dbReference>
<protein>
    <recommendedName>
        <fullName evidence="3">SHSP domain-containing protein</fullName>
    </recommendedName>
</protein>
<dbReference type="PROSITE" id="PS01031">
    <property type="entry name" value="SHSP"/>
    <property type="match status" value="1"/>
</dbReference>
<evidence type="ECO:0000259" key="3">
    <source>
        <dbReference type="PROSITE" id="PS01031"/>
    </source>
</evidence>
<sequence>MSGTMTRWLGDMTDWFEVDLPRPLLPAIRFEDKISAEEYVLRAELPGLDPEKDVQITALHGVLTVKAERHEEEASRHRSDFRYGSVQRSVRLPANADEPRITASYRKGILEITVPLTAPLDTGTTITVRTE</sequence>
<dbReference type="InterPro" id="IPR002068">
    <property type="entry name" value="A-crystallin/Hsp20_dom"/>
</dbReference>
<gene>
    <name evidence="4" type="ORF">Adu01nite_16110</name>
</gene>
<comment type="similarity">
    <text evidence="1 2">Belongs to the small heat shock protein (HSP20) family.</text>
</comment>
<dbReference type="Gene3D" id="2.60.40.790">
    <property type="match status" value="1"/>
</dbReference>
<reference evidence="4 5" key="1">
    <citation type="submission" date="2021-01" db="EMBL/GenBank/DDBJ databases">
        <title>Whole genome shotgun sequence of Actinoplanes durhamensis NBRC 14914.</title>
        <authorList>
            <person name="Komaki H."/>
            <person name="Tamura T."/>
        </authorList>
    </citation>
    <scope>NUCLEOTIDE SEQUENCE [LARGE SCALE GENOMIC DNA]</scope>
    <source>
        <strain evidence="4 5">NBRC 14914</strain>
    </source>
</reference>
<evidence type="ECO:0000313" key="5">
    <source>
        <dbReference type="Proteomes" id="UP000637628"/>
    </source>
</evidence>
<dbReference type="InterPro" id="IPR008978">
    <property type="entry name" value="HSP20-like_chaperone"/>
</dbReference>
<organism evidence="4 5">
    <name type="scientific">Paractinoplanes durhamensis</name>
    <dbReference type="NCBI Taxonomy" id="113563"/>
    <lineage>
        <taxon>Bacteria</taxon>
        <taxon>Bacillati</taxon>
        <taxon>Actinomycetota</taxon>
        <taxon>Actinomycetes</taxon>
        <taxon>Micromonosporales</taxon>
        <taxon>Micromonosporaceae</taxon>
        <taxon>Paractinoplanes</taxon>
    </lineage>
</organism>
<proteinExistence type="inferred from homology"/>
<dbReference type="SUPFAM" id="SSF49764">
    <property type="entry name" value="HSP20-like chaperones"/>
    <property type="match status" value="1"/>
</dbReference>
<accession>A0ABQ3YRT8</accession>
<evidence type="ECO:0000256" key="1">
    <source>
        <dbReference type="PROSITE-ProRule" id="PRU00285"/>
    </source>
</evidence>
<dbReference type="PANTHER" id="PTHR11527">
    <property type="entry name" value="HEAT-SHOCK PROTEIN 20 FAMILY MEMBER"/>
    <property type="match status" value="1"/>
</dbReference>
<dbReference type="Proteomes" id="UP000637628">
    <property type="component" value="Unassembled WGS sequence"/>
</dbReference>
<evidence type="ECO:0000313" key="4">
    <source>
        <dbReference type="EMBL" id="GIE00261.1"/>
    </source>
</evidence>
<feature type="domain" description="SHSP" evidence="3">
    <location>
        <begin position="19"/>
        <end position="131"/>
    </location>
</feature>
<dbReference type="CDD" id="cd06464">
    <property type="entry name" value="ACD_sHsps-like"/>
    <property type="match status" value="1"/>
</dbReference>
<evidence type="ECO:0000256" key="2">
    <source>
        <dbReference type="RuleBase" id="RU003616"/>
    </source>
</evidence>
<comment type="caution">
    <text evidence="4">The sequence shown here is derived from an EMBL/GenBank/DDBJ whole genome shotgun (WGS) entry which is preliminary data.</text>
</comment>
<dbReference type="RefSeq" id="WP_203725888.1">
    <property type="nucleotide sequence ID" value="NZ_JBHTFU010000001.1"/>
</dbReference>